<feature type="signal peptide" evidence="1">
    <location>
        <begin position="1"/>
        <end position="21"/>
    </location>
</feature>
<dbReference type="RefSeq" id="WP_069836191.1">
    <property type="nucleotide sequence ID" value="NZ_MDGQ01000005.1"/>
</dbReference>
<feature type="domain" description="DinB-like" evidence="2">
    <location>
        <begin position="37"/>
        <end position="192"/>
    </location>
</feature>
<feature type="chain" id="PRO_5009185849" description="DinB-like domain-containing protein" evidence="1">
    <location>
        <begin position="22"/>
        <end position="204"/>
    </location>
</feature>
<dbReference type="InterPro" id="IPR024775">
    <property type="entry name" value="DinB-like"/>
</dbReference>
<dbReference type="STRING" id="1563681.BFP71_14645"/>
<comment type="caution">
    <text evidence="3">The sequence shown here is derived from an EMBL/GenBank/DDBJ whole genome shotgun (WGS) entry which is preliminary data.</text>
</comment>
<sequence>MKRFSTILMSLLLIGGMALQAQTKITKEERTAAIKYLKDTENEMMKVLKGLSDEQLNFKPDAGSWSVAECLRHITISESSLWANFVTGAMATEADPSRRSEVQMTDEQIMGVIESREQKVKTFPPFEPENKTESVKEVIKEFKSLRAEHIKFMKKTDADLRNHYGTLPFGTIDTYQAVLFMAGHTKRHTDQMKEVMANASFPKQ</sequence>
<dbReference type="Pfam" id="PF12867">
    <property type="entry name" value="DinB_2"/>
    <property type="match status" value="1"/>
</dbReference>
<dbReference type="AlphaFoldDB" id="A0A1E5T053"/>
<proteinExistence type="predicted"/>
<evidence type="ECO:0000313" key="4">
    <source>
        <dbReference type="Proteomes" id="UP000095552"/>
    </source>
</evidence>
<name>A0A1E5T053_9BACT</name>
<dbReference type="InterPro" id="IPR034660">
    <property type="entry name" value="DinB/YfiT-like"/>
</dbReference>
<keyword evidence="4" id="KW-1185">Reference proteome</keyword>
<evidence type="ECO:0000259" key="2">
    <source>
        <dbReference type="Pfam" id="PF12867"/>
    </source>
</evidence>
<reference evidence="3 4" key="1">
    <citation type="submission" date="2016-08" db="EMBL/GenBank/DDBJ databases">
        <title>Draft genome of Fabibacter sp. strain SK-8.</title>
        <authorList>
            <person name="Wong S.-K."/>
            <person name="Hamasaki K."/>
            <person name="Yoshizawa S."/>
        </authorList>
    </citation>
    <scope>NUCLEOTIDE SEQUENCE [LARGE SCALE GENOMIC DNA]</scope>
    <source>
        <strain evidence="3 4">SK-8</strain>
    </source>
</reference>
<dbReference type="EMBL" id="MDGQ01000005">
    <property type="protein sequence ID" value="OEK04687.1"/>
    <property type="molecule type" value="Genomic_DNA"/>
</dbReference>
<protein>
    <recommendedName>
        <fullName evidence="2">DinB-like domain-containing protein</fullName>
    </recommendedName>
</protein>
<accession>A0A1E5T053</accession>
<dbReference type="Proteomes" id="UP000095552">
    <property type="component" value="Unassembled WGS sequence"/>
</dbReference>
<keyword evidence="1" id="KW-0732">Signal</keyword>
<evidence type="ECO:0000256" key="1">
    <source>
        <dbReference type="SAM" id="SignalP"/>
    </source>
</evidence>
<dbReference type="Gene3D" id="1.20.120.450">
    <property type="entry name" value="dinb family like domain"/>
    <property type="match status" value="1"/>
</dbReference>
<dbReference type="SUPFAM" id="SSF109854">
    <property type="entry name" value="DinB/YfiT-like putative metalloenzymes"/>
    <property type="match status" value="1"/>
</dbReference>
<organism evidence="3 4">
    <name type="scientific">Roseivirga misakiensis</name>
    <dbReference type="NCBI Taxonomy" id="1563681"/>
    <lineage>
        <taxon>Bacteria</taxon>
        <taxon>Pseudomonadati</taxon>
        <taxon>Bacteroidota</taxon>
        <taxon>Cytophagia</taxon>
        <taxon>Cytophagales</taxon>
        <taxon>Roseivirgaceae</taxon>
        <taxon>Roseivirga</taxon>
    </lineage>
</organism>
<evidence type="ECO:0000313" key="3">
    <source>
        <dbReference type="EMBL" id="OEK04687.1"/>
    </source>
</evidence>
<gene>
    <name evidence="3" type="ORF">BFP71_14645</name>
</gene>